<dbReference type="Pfam" id="PF12708">
    <property type="entry name" value="Pect-lyase_RHGA_epim"/>
    <property type="match status" value="1"/>
</dbReference>
<dbReference type="PANTHER" id="PTHR36453:SF1">
    <property type="entry name" value="RIGHT HANDED BETA HELIX DOMAIN-CONTAINING PROTEIN"/>
    <property type="match status" value="1"/>
</dbReference>
<dbReference type="SMART" id="SM00710">
    <property type="entry name" value="PbH1"/>
    <property type="match status" value="7"/>
</dbReference>
<protein>
    <submittedName>
        <fullName evidence="2">Right-handed parallel beta-helix repeat-containing protein</fullName>
    </submittedName>
</protein>
<name>A0A4Y6UYX3_SACBS</name>
<reference evidence="2 3" key="1">
    <citation type="submission" date="2019-06" db="EMBL/GenBank/DDBJ databases">
        <title>Saccharibacillus brassicae sp. nov., an endophytic bacterium isolated from Chinese cabbage seeds (Brassica pekinensis).</title>
        <authorList>
            <person name="Jiang L."/>
            <person name="Lee J."/>
            <person name="Kim S.W."/>
        </authorList>
    </citation>
    <scope>NUCLEOTIDE SEQUENCE [LARGE SCALE GENOMIC DNA]</scope>
    <source>
        <strain evidence="3">KCTC 43072 / ATSA2</strain>
    </source>
</reference>
<dbReference type="InterPro" id="IPR006626">
    <property type="entry name" value="PbH1"/>
</dbReference>
<feature type="domain" description="Rhamnogalacturonase A/B/Epimerase-like pectate lyase" evidence="1">
    <location>
        <begin position="60"/>
        <end position="289"/>
    </location>
</feature>
<accession>A0A4Y6UYX3</accession>
<gene>
    <name evidence="2" type="ORF">FFV09_20085</name>
</gene>
<evidence type="ECO:0000313" key="3">
    <source>
        <dbReference type="Proteomes" id="UP000316968"/>
    </source>
</evidence>
<dbReference type="Gene3D" id="2.160.20.10">
    <property type="entry name" value="Single-stranded right-handed beta-helix, Pectin lyase-like"/>
    <property type="match status" value="1"/>
</dbReference>
<evidence type="ECO:0000259" key="1">
    <source>
        <dbReference type="Pfam" id="PF12708"/>
    </source>
</evidence>
<dbReference type="InterPro" id="IPR011050">
    <property type="entry name" value="Pectin_lyase_fold/virulence"/>
</dbReference>
<dbReference type="Proteomes" id="UP000316968">
    <property type="component" value="Chromosome"/>
</dbReference>
<dbReference type="SUPFAM" id="SSF51126">
    <property type="entry name" value="Pectin lyase-like"/>
    <property type="match status" value="1"/>
</dbReference>
<dbReference type="PANTHER" id="PTHR36453">
    <property type="entry name" value="SECRETED PROTEIN-RELATED"/>
    <property type="match status" value="1"/>
</dbReference>
<dbReference type="KEGG" id="saca:FFV09_20085"/>
<dbReference type="InterPro" id="IPR024535">
    <property type="entry name" value="RHGA/B-epi-like_pectate_lyase"/>
</dbReference>
<evidence type="ECO:0000313" key="2">
    <source>
        <dbReference type="EMBL" id="QDH22949.1"/>
    </source>
</evidence>
<dbReference type="EMBL" id="CP041217">
    <property type="protein sequence ID" value="QDH22949.1"/>
    <property type="molecule type" value="Genomic_DNA"/>
</dbReference>
<dbReference type="InterPro" id="IPR012334">
    <property type="entry name" value="Pectin_lyas_fold"/>
</dbReference>
<dbReference type="RefSeq" id="WP_141449487.1">
    <property type="nucleotide sequence ID" value="NZ_CP041217.1"/>
</dbReference>
<dbReference type="OrthoDB" id="2496562at2"/>
<sequence>MNKKSKKVWWVISVVVIAAAALALWRGAFFLEEEKAQTGEDTEIAEPTLPAAEIPDGALSIVDEGATPNDDSDDLAAIQGALDRASKEDKAVYIPSGTYRLSGILMVDGVSLLGDGADQSILMSTNPENGSIDVEGDGAVLSGFAHVFEKTVERGNGANDKNSITVRSATNFKIENLKIDKSSTAGIFVGYESSKGTISGNSLQNTGADGIHITNGSTEIVVENNKVREAGDDTIAVVSYEENSQTTQDITIRNNDVGYGSKARGISVVGGENVTIENNKIQDTEMAGIYISVEKEWGTRNVKNIVINENTIEHTGTRIAGEHPNILVYASQGNIDDVKFNGNTISDSVHGGIGVWGNGEIGNIYFDANKLENNKGLATNFKSGTIHSEGNTGF</sequence>
<proteinExistence type="predicted"/>
<organism evidence="2 3">
    <name type="scientific">Saccharibacillus brassicae</name>
    <dbReference type="NCBI Taxonomy" id="2583377"/>
    <lineage>
        <taxon>Bacteria</taxon>
        <taxon>Bacillati</taxon>
        <taxon>Bacillota</taxon>
        <taxon>Bacilli</taxon>
        <taxon>Bacillales</taxon>
        <taxon>Paenibacillaceae</taxon>
        <taxon>Saccharibacillus</taxon>
    </lineage>
</organism>
<keyword evidence="3" id="KW-1185">Reference proteome</keyword>
<dbReference type="AlphaFoldDB" id="A0A4Y6UYX3"/>